<sequence>MTADLLLLADLPAGRQLLPAEQQRLRHLPERPRERRGRAEEEGGGEGEEEEELTVFVRELVLDVLAEELLHGVEELLLLLQERNSPPGINSLHFLRTSWRPERREIR</sequence>
<proteinExistence type="predicted"/>
<dbReference type="AlphaFoldDB" id="A0A4Z2F4S5"/>
<dbReference type="Proteomes" id="UP000314294">
    <property type="component" value="Unassembled WGS sequence"/>
</dbReference>
<protein>
    <submittedName>
        <fullName evidence="2">Uncharacterized protein</fullName>
    </submittedName>
</protein>
<evidence type="ECO:0000313" key="3">
    <source>
        <dbReference type="Proteomes" id="UP000314294"/>
    </source>
</evidence>
<accession>A0A4Z2F4S5</accession>
<feature type="compositionally biased region" description="Acidic residues" evidence="1">
    <location>
        <begin position="42"/>
        <end position="51"/>
    </location>
</feature>
<reference evidence="2 3" key="1">
    <citation type="submission" date="2019-03" db="EMBL/GenBank/DDBJ databases">
        <title>First draft genome of Liparis tanakae, snailfish: a comprehensive survey of snailfish specific genes.</title>
        <authorList>
            <person name="Kim W."/>
            <person name="Song I."/>
            <person name="Jeong J.-H."/>
            <person name="Kim D."/>
            <person name="Kim S."/>
            <person name="Ryu S."/>
            <person name="Song J.Y."/>
            <person name="Lee S.K."/>
        </authorList>
    </citation>
    <scope>NUCLEOTIDE SEQUENCE [LARGE SCALE GENOMIC DNA]</scope>
    <source>
        <tissue evidence="2">Muscle</tissue>
    </source>
</reference>
<gene>
    <name evidence="2" type="ORF">EYF80_053736</name>
</gene>
<evidence type="ECO:0000256" key="1">
    <source>
        <dbReference type="SAM" id="MobiDB-lite"/>
    </source>
</evidence>
<feature type="region of interest" description="Disordered" evidence="1">
    <location>
        <begin position="19"/>
        <end position="51"/>
    </location>
</feature>
<dbReference type="EMBL" id="SRLO01001660">
    <property type="protein sequence ID" value="TNN36108.1"/>
    <property type="molecule type" value="Genomic_DNA"/>
</dbReference>
<comment type="caution">
    <text evidence="2">The sequence shown here is derived from an EMBL/GenBank/DDBJ whole genome shotgun (WGS) entry which is preliminary data.</text>
</comment>
<name>A0A4Z2F4S5_9TELE</name>
<evidence type="ECO:0000313" key="2">
    <source>
        <dbReference type="EMBL" id="TNN36108.1"/>
    </source>
</evidence>
<organism evidence="2 3">
    <name type="scientific">Liparis tanakae</name>
    <name type="common">Tanaka's snailfish</name>
    <dbReference type="NCBI Taxonomy" id="230148"/>
    <lineage>
        <taxon>Eukaryota</taxon>
        <taxon>Metazoa</taxon>
        <taxon>Chordata</taxon>
        <taxon>Craniata</taxon>
        <taxon>Vertebrata</taxon>
        <taxon>Euteleostomi</taxon>
        <taxon>Actinopterygii</taxon>
        <taxon>Neopterygii</taxon>
        <taxon>Teleostei</taxon>
        <taxon>Neoteleostei</taxon>
        <taxon>Acanthomorphata</taxon>
        <taxon>Eupercaria</taxon>
        <taxon>Perciformes</taxon>
        <taxon>Cottioidei</taxon>
        <taxon>Cottales</taxon>
        <taxon>Liparidae</taxon>
        <taxon>Liparis</taxon>
    </lineage>
</organism>
<keyword evidence="3" id="KW-1185">Reference proteome</keyword>
<feature type="compositionally biased region" description="Basic and acidic residues" evidence="1">
    <location>
        <begin position="23"/>
        <end position="41"/>
    </location>
</feature>